<dbReference type="PROSITE" id="PS50925">
    <property type="entry name" value="BLUF"/>
    <property type="match status" value="1"/>
</dbReference>
<proteinExistence type="predicted"/>
<comment type="caution">
    <text evidence="2">The sequence shown here is derived from an EMBL/GenBank/DDBJ whole genome shotgun (WGS) entry which is preliminary data.</text>
</comment>
<dbReference type="EMBL" id="SAYW01000001">
    <property type="protein sequence ID" value="RWU10933.1"/>
    <property type="molecule type" value="Genomic_DNA"/>
</dbReference>
<dbReference type="SUPFAM" id="SSF54975">
    <property type="entry name" value="Acylphosphatase/BLUF domain-like"/>
    <property type="match status" value="1"/>
</dbReference>
<dbReference type="GO" id="GO:0071949">
    <property type="term" value="F:FAD binding"/>
    <property type="evidence" value="ECO:0007669"/>
    <property type="project" value="InterPro"/>
</dbReference>
<dbReference type="Pfam" id="PF04940">
    <property type="entry name" value="BLUF"/>
    <property type="match status" value="1"/>
</dbReference>
<dbReference type="InterPro" id="IPR007024">
    <property type="entry name" value="BLUF_domain"/>
</dbReference>
<feature type="domain" description="BLUF" evidence="1">
    <location>
        <begin position="7"/>
        <end position="106"/>
    </location>
</feature>
<accession>A0A3S3QIE5</accession>
<dbReference type="RefSeq" id="WP_113646417.1">
    <property type="nucleotide sequence ID" value="NZ_QMHN01000001.1"/>
</dbReference>
<keyword evidence="3" id="KW-1185">Reference proteome</keyword>
<dbReference type="Gene3D" id="3.30.70.100">
    <property type="match status" value="1"/>
</dbReference>
<sequence length="161" mass="18848">MNNSPTSYYLVYTSLAKTLMSSAALLELLQESQAENEKLAITGMLIYMETRFLDRLEGRFMQLIEGEKTAIVQLYEKINRDPRHQQLILLASGEQKAPNFPRWSMSFISKPIDQHGYRELDMALFEVEPFTVDGPACFLKEFYQYNIHLRHEELRRFEDAS</sequence>
<gene>
    <name evidence="2" type="ORF">DPV69_06275</name>
</gene>
<dbReference type="AlphaFoldDB" id="A0A3S3QIE5"/>
<organism evidence="2 3">
    <name type="scientific">Pedobacter chitinilyticus</name>
    <dbReference type="NCBI Taxonomy" id="2233776"/>
    <lineage>
        <taxon>Bacteria</taxon>
        <taxon>Pseudomonadati</taxon>
        <taxon>Bacteroidota</taxon>
        <taxon>Sphingobacteriia</taxon>
        <taxon>Sphingobacteriales</taxon>
        <taxon>Sphingobacteriaceae</taxon>
        <taxon>Pedobacter</taxon>
    </lineage>
</organism>
<evidence type="ECO:0000313" key="3">
    <source>
        <dbReference type="Proteomes" id="UP000284120"/>
    </source>
</evidence>
<evidence type="ECO:0000313" key="2">
    <source>
        <dbReference type="EMBL" id="RWU10933.1"/>
    </source>
</evidence>
<name>A0A3S3QIE5_9SPHI</name>
<protein>
    <submittedName>
        <fullName evidence="2">BLUF domain-containing protein</fullName>
    </submittedName>
</protein>
<evidence type="ECO:0000259" key="1">
    <source>
        <dbReference type="PROSITE" id="PS50925"/>
    </source>
</evidence>
<dbReference type="OrthoDB" id="1122028at2"/>
<dbReference type="GO" id="GO:0009882">
    <property type="term" value="F:blue light photoreceptor activity"/>
    <property type="evidence" value="ECO:0007669"/>
    <property type="project" value="InterPro"/>
</dbReference>
<dbReference type="InterPro" id="IPR036046">
    <property type="entry name" value="Acylphosphatase-like_dom_sf"/>
</dbReference>
<dbReference type="SMART" id="SM01034">
    <property type="entry name" value="BLUF"/>
    <property type="match status" value="1"/>
</dbReference>
<reference evidence="2 3" key="1">
    <citation type="submission" date="2018-06" db="EMBL/GenBank/DDBJ databases">
        <title>Pedobacter endophyticus sp. nov., an endophytic bacterium isolated from a leaf of Triticum aestivum.</title>
        <authorList>
            <person name="Zhang L."/>
        </authorList>
    </citation>
    <scope>NUCLEOTIDE SEQUENCE [LARGE SCALE GENOMIC DNA]</scope>
    <source>
        <strain evidence="2 3">CM134L-2</strain>
    </source>
</reference>
<dbReference type="Proteomes" id="UP000284120">
    <property type="component" value="Unassembled WGS sequence"/>
</dbReference>